<accession>A0A4S4MW67</accession>
<comment type="caution">
    <text evidence="1">The sequence shown here is derived from an EMBL/GenBank/DDBJ whole genome shotgun (WGS) entry which is preliminary data.</text>
</comment>
<evidence type="ECO:0000313" key="1">
    <source>
        <dbReference type="EMBL" id="THH30614.1"/>
    </source>
</evidence>
<dbReference type="AlphaFoldDB" id="A0A4S4MW67"/>
<dbReference type="EMBL" id="SGPM01000074">
    <property type="protein sequence ID" value="THH30614.1"/>
    <property type="molecule type" value="Genomic_DNA"/>
</dbReference>
<gene>
    <name evidence="1" type="ORF">EUX98_g3586</name>
</gene>
<name>A0A4S4MW67_9APHY</name>
<evidence type="ECO:0000313" key="2">
    <source>
        <dbReference type="Proteomes" id="UP000308730"/>
    </source>
</evidence>
<dbReference type="OrthoDB" id="3016366at2759"/>
<dbReference type="Proteomes" id="UP000308730">
    <property type="component" value="Unassembled WGS sequence"/>
</dbReference>
<organism evidence="1 2">
    <name type="scientific">Antrodiella citrinella</name>
    <dbReference type="NCBI Taxonomy" id="2447956"/>
    <lineage>
        <taxon>Eukaryota</taxon>
        <taxon>Fungi</taxon>
        <taxon>Dikarya</taxon>
        <taxon>Basidiomycota</taxon>
        <taxon>Agaricomycotina</taxon>
        <taxon>Agaricomycetes</taxon>
        <taxon>Polyporales</taxon>
        <taxon>Steccherinaceae</taxon>
        <taxon>Antrodiella</taxon>
    </lineage>
</organism>
<keyword evidence="2" id="KW-1185">Reference proteome</keyword>
<reference evidence="1 2" key="1">
    <citation type="submission" date="2019-02" db="EMBL/GenBank/DDBJ databases">
        <title>Genome sequencing of the rare red list fungi Antrodiella citrinella (Flaviporus citrinellus).</title>
        <authorList>
            <person name="Buettner E."/>
            <person name="Kellner H."/>
        </authorList>
    </citation>
    <scope>NUCLEOTIDE SEQUENCE [LARGE SCALE GENOMIC DNA]</scope>
    <source>
        <strain evidence="1 2">DSM 108506</strain>
    </source>
</reference>
<dbReference type="Pfam" id="PF21858">
    <property type="entry name" value="DUF6914"/>
    <property type="match status" value="1"/>
</dbReference>
<dbReference type="InterPro" id="IPR054208">
    <property type="entry name" value="DUF6914"/>
</dbReference>
<proteinExistence type="predicted"/>
<sequence>MAAEPGVLTLINLSYILINDRRSSGLSPLGTRRLVGLYGLCLPVEMQMKSLSSTAIRYLNMTQTALEPACLYAVLFSRGDGTFHWTICAAVDERTAMKMHATNTLAWVYEQKMHDILESVSACVAVKIGKLSSTADIDRVSSLLEKIPMSIPPAYRAIERRFRCRIWFKEALRALTTEGFISCPDVEAFERELLVYGEERDDLTVSGAPLVFQKSSVVSV</sequence>
<protein>
    <submittedName>
        <fullName evidence="1">Uncharacterized protein</fullName>
    </submittedName>
</protein>